<evidence type="ECO:0000313" key="1">
    <source>
        <dbReference type="EMBL" id="CAI8040665.1"/>
    </source>
</evidence>
<proteinExistence type="predicted"/>
<accession>A0AA35T2N9</accession>
<dbReference type="Proteomes" id="UP001174909">
    <property type="component" value="Unassembled WGS sequence"/>
</dbReference>
<comment type="caution">
    <text evidence="1">The sequence shown here is derived from an EMBL/GenBank/DDBJ whole genome shotgun (WGS) entry which is preliminary data.</text>
</comment>
<name>A0AA35T2N9_GEOBA</name>
<dbReference type="AlphaFoldDB" id="A0AA35T2N9"/>
<keyword evidence="2" id="KW-1185">Reference proteome</keyword>
<feature type="non-terminal residue" evidence="1">
    <location>
        <position position="1"/>
    </location>
</feature>
<protein>
    <submittedName>
        <fullName evidence="1">Uncharacterized protein</fullName>
    </submittedName>
</protein>
<evidence type="ECO:0000313" key="2">
    <source>
        <dbReference type="Proteomes" id="UP001174909"/>
    </source>
</evidence>
<organism evidence="1 2">
    <name type="scientific">Geodia barretti</name>
    <name type="common">Barrett's horny sponge</name>
    <dbReference type="NCBI Taxonomy" id="519541"/>
    <lineage>
        <taxon>Eukaryota</taxon>
        <taxon>Metazoa</taxon>
        <taxon>Porifera</taxon>
        <taxon>Demospongiae</taxon>
        <taxon>Heteroscleromorpha</taxon>
        <taxon>Tetractinellida</taxon>
        <taxon>Astrophorina</taxon>
        <taxon>Geodiidae</taxon>
        <taxon>Geodia</taxon>
    </lineage>
</organism>
<gene>
    <name evidence="1" type="ORF">GBAR_LOCUS22633</name>
</gene>
<dbReference type="EMBL" id="CASHTH010003124">
    <property type="protein sequence ID" value="CAI8040665.1"/>
    <property type="molecule type" value="Genomic_DNA"/>
</dbReference>
<reference evidence="1" key="1">
    <citation type="submission" date="2023-03" db="EMBL/GenBank/DDBJ databases">
        <authorList>
            <person name="Steffen K."/>
            <person name="Cardenas P."/>
        </authorList>
    </citation>
    <scope>NUCLEOTIDE SEQUENCE</scope>
</reference>
<feature type="non-terminal residue" evidence="1">
    <location>
        <position position="502"/>
    </location>
</feature>
<sequence>CGLWLHLVEGGDRTTIRNKTVSQCFNSITRYGAVRAMKVVVFVVFLLAWGRSGDAQRRCRRAFPRNGQRDCGTLTETCSLNSVFGFDLNSVTFPAENHYVCYRTCYENGINGNCIATERFDETPIELYASSPMYTAMKFSSPRYRRRSGAIGDYRNSNICRYHVRCSGTKRLYYSIPGQSMQDTATCNGMPNVCVDRIKMIFPGVGQCDRCSSKNSQINMNCMDRSGLGNELMVEFTSNRESDFTGFEMLVNCVEPGFDQNNIPPPDNKRKRQVQEECASPMGIGPRPFPELPPPAPRIQRVLDRDNTSLYIVLTDSEDRVTYNNNTLTVQLANQTENTIYSISVLEVESPLDLRRYFRIAPGVFSGFTQLVVSGDSAVMVQFGVDPRLLPSEEEAVIASLLDGEIAEAVAGLGQFDVLDELDLLEQAFEFTAAPNTTDSDSGSEREKRGIERKQQKLCAIGSFFSTHYSWICGGPSDGVWKCMQWSAPDISLHLPASGSRQ</sequence>